<accession>A0A6A6UMW4</accession>
<proteinExistence type="predicted"/>
<evidence type="ECO:0000313" key="2">
    <source>
        <dbReference type="Proteomes" id="UP000799302"/>
    </source>
</evidence>
<protein>
    <submittedName>
        <fullName evidence="1">Uncharacterized protein</fullName>
    </submittedName>
</protein>
<dbReference type="Proteomes" id="UP000799302">
    <property type="component" value="Unassembled WGS sequence"/>
</dbReference>
<sequence length="149" mass="16203">MVYRTVCRVWPCEIVNRVPLGFGDMSFQPCTYMYSNSTAANHLHSSASSNSIVWLLYGPRAHKAGRKDQAVNEQGCESLPDYREHPLSVGNRHGALSIVTGSTVVRAANRTIKGPVSSLPIVLTVELIGLARSREVGDGRLVACVHISL</sequence>
<keyword evidence="2" id="KW-1185">Reference proteome</keyword>
<name>A0A6A6UMW4_9PEZI</name>
<reference evidence="1" key="1">
    <citation type="journal article" date="2020" name="Stud. Mycol.">
        <title>101 Dothideomycetes genomes: a test case for predicting lifestyles and emergence of pathogens.</title>
        <authorList>
            <person name="Haridas S."/>
            <person name="Albert R."/>
            <person name="Binder M."/>
            <person name="Bloem J."/>
            <person name="Labutti K."/>
            <person name="Salamov A."/>
            <person name="Andreopoulos B."/>
            <person name="Baker S."/>
            <person name="Barry K."/>
            <person name="Bills G."/>
            <person name="Bluhm B."/>
            <person name="Cannon C."/>
            <person name="Castanera R."/>
            <person name="Culley D."/>
            <person name="Daum C."/>
            <person name="Ezra D."/>
            <person name="Gonzalez J."/>
            <person name="Henrissat B."/>
            <person name="Kuo A."/>
            <person name="Liang C."/>
            <person name="Lipzen A."/>
            <person name="Lutzoni F."/>
            <person name="Magnuson J."/>
            <person name="Mondo S."/>
            <person name="Nolan M."/>
            <person name="Ohm R."/>
            <person name="Pangilinan J."/>
            <person name="Park H.-J."/>
            <person name="Ramirez L."/>
            <person name="Alfaro M."/>
            <person name="Sun H."/>
            <person name="Tritt A."/>
            <person name="Yoshinaga Y."/>
            <person name="Zwiers L.-H."/>
            <person name="Turgeon B."/>
            <person name="Goodwin S."/>
            <person name="Spatafora J."/>
            <person name="Crous P."/>
            <person name="Grigoriev I."/>
        </authorList>
    </citation>
    <scope>NUCLEOTIDE SEQUENCE</scope>
    <source>
        <strain evidence="1">CBS 115976</strain>
    </source>
</reference>
<gene>
    <name evidence="1" type="ORF">BT63DRAFT_145218</name>
</gene>
<dbReference type="EMBL" id="MU004231">
    <property type="protein sequence ID" value="KAF2673036.1"/>
    <property type="molecule type" value="Genomic_DNA"/>
</dbReference>
<evidence type="ECO:0000313" key="1">
    <source>
        <dbReference type="EMBL" id="KAF2673036.1"/>
    </source>
</evidence>
<organism evidence="1 2">
    <name type="scientific">Microthyrium microscopicum</name>
    <dbReference type="NCBI Taxonomy" id="703497"/>
    <lineage>
        <taxon>Eukaryota</taxon>
        <taxon>Fungi</taxon>
        <taxon>Dikarya</taxon>
        <taxon>Ascomycota</taxon>
        <taxon>Pezizomycotina</taxon>
        <taxon>Dothideomycetes</taxon>
        <taxon>Dothideomycetes incertae sedis</taxon>
        <taxon>Microthyriales</taxon>
        <taxon>Microthyriaceae</taxon>
        <taxon>Microthyrium</taxon>
    </lineage>
</organism>
<dbReference type="AlphaFoldDB" id="A0A6A6UMW4"/>